<dbReference type="OrthoDB" id="2423954at2759"/>
<dbReference type="HOGENOM" id="CLU_007316_0_0_1"/>
<name>A0A0D0D268_9AGAM</name>
<dbReference type="EMBL" id="KN825495">
    <property type="protein sequence ID" value="KIK90602.1"/>
    <property type="molecule type" value="Genomic_DNA"/>
</dbReference>
<evidence type="ECO:0000313" key="2">
    <source>
        <dbReference type="Proteomes" id="UP000054538"/>
    </source>
</evidence>
<dbReference type="AlphaFoldDB" id="A0A0D0D268"/>
<organism evidence="1 2">
    <name type="scientific">Paxillus rubicundulus Ve08.2h10</name>
    <dbReference type="NCBI Taxonomy" id="930991"/>
    <lineage>
        <taxon>Eukaryota</taxon>
        <taxon>Fungi</taxon>
        <taxon>Dikarya</taxon>
        <taxon>Basidiomycota</taxon>
        <taxon>Agaricomycotina</taxon>
        <taxon>Agaricomycetes</taxon>
        <taxon>Agaricomycetidae</taxon>
        <taxon>Boletales</taxon>
        <taxon>Paxilineae</taxon>
        <taxon>Paxillaceae</taxon>
        <taxon>Paxillus</taxon>
    </lineage>
</organism>
<reference evidence="2" key="2">
    <citation type="submission" date="2015-01" db="EMBL/GenBank/DDBJ databases">
        <title>Evolutionary Origins and Diversification of the Mycorrhizal Mutualists.</title>
        <authorList>
            <consortium name="DOE Joint Genome Institute"/>
            <consortium name="Mycorrhizal Genomics Consortium"/>
            <person name="Kohler A."/>
            <person name="Kuo A."/>
            <person name="Nagy L.G."/>
            <person name="Floudas D."/>
            <person name="Copeland A."/>
            <person name="Barry K.W."/>
            <person name="Cichocki N."/>
            <person name="Veneault-Fourrey C."/>
            <person name="LaButti K."/>
            <person name="Lindquist E.A."/>
            <person name="Lipzen A."/>
            <person name="Lundell T."/>
            <person name="Morin E."/>
            <person name="Murat C."/>
            <person name="Riley R."/>
            <person name="Ohm R."/>
            <person name="Sun H."/>
            <person name="Tunlid A."/>
            <person name="Henrissat B."/>
            <person name="Grigoriev I.V."/>
            <person name="Hibbett D.S."/>
            <person name="Martin F."/>
        </authorList>
    </citation>
    <scope>NUCLEOTIDE SEQUENCE [LARGE SCALE GENOMIC DNA]</scope>
    <source>
        <strain evidence="2">Ve08.2h10</strain>
    </source>
</reference>
<accession>A0A0D0D268</accession>
<protein>
    <submittedName>
        <fullName evidence="1">Unplaced genomic scaffold scaffold_673, whole genome shotgun sequence</fullName>
    </submittedName>
</protein>
<dbReference type="Proteomes" id="UP000054538">
    <property type="component" value="Unassembled WGS sequence"/>
</dbReference>
<gene>
    <name evidence="1" type="ORF">PAXRUDRAFT_14255</name>
</gene>
<evidence type="ECO:0000313" key="1">
    <source>
        <dbReference type="EMBL" id="KIK90602.1"/>
    </source>
</evidence>
<dbReference type="SUPFAM" id="SSF53098">
    <property type="entry name" value="Ribonuclease H-like"/>
    <property type="match status" value="1"/>
</dbReference>
<dbReference type="InterPro" id="IPR012337">
    <property type="entry name" value="RNaseH-like_sf"/>
</dbReference>
<keyword evidence="2" id="KW-1185">Reference proteome</keyword>
<proteinExistence type="predicted"/>
<sequence>MANVEYEPHLLKTIDISALPKTAVELLKIVLEEIPYATEELKVHIVAWCTDASGGSASMQWLLVQKMPHIVAVDCWAHQVNLIVGDTFKVTHMVIKIISDAIEVVKWFNNHSCVLGMLCKVQIAKYGKILALILPVLTWWNSHYLVVTRLINVEFAFKQSLLDAGKTLEALLLSKEIMDILQGLEFWPQLKMLKQHLEPLAIAANITWGDFTWLDTVLITLINPYRQFLNPTLDGVVCAAVLVSLEECWAKAD</sequence>
<dbReference type="InParanoid" id="A0A0D0D268"/>
<reference evidence="1 2" key="1">
    <citation type="submission" date="2014-04" db="EMBL/GenBank/DDBJ databases">
        <authorList>
            <consortium name="DOE Joint Genome Institute"/>
            <person name="Kuo A."/>
            <person name="Kohler A."/>
            <person name="Jargeat P."/>
            <person name="Nagy L.G."/>
            <person name="Floudas D."/>
            <person name="Copeland A."/>
            <person name="Barry K.W."/>
            <person name="Cichocki N."/>
            <person name="Veneault-Fourrey C."/>
            <person name="LaButti K."/>
            <person name="Lindquist E.A."/>
            <person name="Lipzen A."/>
            <person name="Lundell T."/>
            <person name="Morin E."/>
            <person name="Murat C."/>
            <person name="Sun H."/>
            <person name="Tunlid A."/>
            <person name="Henrissat B."/>
            <person name="Grigoriev I.V."/>
            <person name="Hibbett D.S."/>
            <person name="Martin F."/>
            <person name="Nordberg H.P."/>
            <person name="Cantor M.N."/>
            <person name="Hua S.X."/>
        </authorList>
    </citation>
    <scope>NUCLEOTIDE SEQUENCE [LARGE SCALE GENOMIC DNA]</scope>
    <source>
        <strain evidence="1 2">Ve08.2h10</strain>
    </source>
</reference>